<dbReference type="Pfam" id="PF00335">
    <property type="entry name" value="Tetraspanin"/>
    <property type="match status" value="1"/>
</dbReference>
<protein>
    <recommendedName>
        <fullName evidence="10">Tetraspanin</fullName>
    </recommendedName>
</protein>
<proteinExistence type="predicted"/>
<comment type="subcellular location">
    <subcellularLocation>
        <location evidence="1">Endomembrane system</location>
        <topology evidence="1">Multi-pass membrane protein</topology>
    </subcellularLocation>
</comment>
<feature type="region of interest" description="Disordered" evidence="6">
    <location>
        <begin position="37"/>
        <end position="66"/>
    </location>
</feature>
<organism evidence="8 9">
    <name type="scientific">Cyprinus carpio carpio</name>
    <dbReference type="NCBI Taxonomy" id="630221"/>
    <lineage>
        <taxon>Eukaryota</taxon>
        <taxon>Metazoa</taxon>
        <taxon>Chordata</taxon>
        <taxon>Craniata</taxon>
        <taxon>Vertebrata</taxon>
        <taxon>Euteleostomi</taxon>
        <taxon>Actinopterygii</taxon>
        <taxon>Neopterygii</taxon>
        <taxon>Teleostei</taxon>
        <taxon>Ostariophysi</taxon>
        <taxon>Cypriniformes</taxon>
        <taxon>Cyprinidae</taxon>
        <taxon>Cyprininae</taxon>
        <taxon>Cyprinus</taxon>
    </lineage>
</organism>
<feature type="transmembrane region" description="Helical" evidence="7">
    <location>
        <begin position="140"/>
        <end position="160"/>
    </location>
</feature>
<keyword evidence="5" id="KW-0325">Glycoprotein</keyword>
<feature type="transmembrane region" description="Helical" evidence="7">
    <location>
        <begin position="280"/>
        <end position="302"/>
    </location>
</feature>
<keyword evidence="4 7" id="KW-0472">Membrane</keyword>
<dbReference type="GeneTree" id="ENSGT00940000155083"/>
<dbReference type="AlphaFoldDB" id="A0A8C1DR82"/>
<dbReference type="GO" id="GO:0012505">
    <property type="term" value="C:endomembrane system"/>
    <property type="evidence" value="ECO:0007669"/>
    <property type="project" value="UniProtKB-SubCell"/>
</dbReference>
<evidence type="ECO:0000256" key="2">
    <source>
        <dbReference type="ARBA" id="ARBA00022692"/>
    </source>
</evidence>
<evidence type="ECO:0000256" key="1">
    <source>
        <dbReference type="ARBA" id="ARBA00004127"/>
    </source>
</evidence>
<dbReference type="Gene3D" id="1.10.1450.10">
    <property type="entry name" value="Tetraspanin"/>
    <property type="match status" value="1"/>
</dbReference>
<dbReference type="GO" id="GO:0005886">
    <property type="term" value="C:plasma membrane"/>
    <property type="evidence" value="ECO:0007669"/>
    <property type="project" value="TreeGrafter"/>
</dbReference>
<dbReference type="Proteomes" id="UP001108240">
    <property type="component" value="Unplaced"/>
</dbReference>
<evidence type="ECO:0000256" key="6">
    <source>
        <dbReference type="SAM" id="MobiDB-lite"/>
    </source>
</evidence>
<evidence type="ECO:0000256" key="5">
    <source>
        <dbReference type="ARBA" id="ARBA00023180"/>
    </source>
</evidence>
<sequence>MVPALTYFREDVCAQVLAHTFQKQGSVMVSFLQHRNSWAPPRSNERSRAAQQKHQTADSDHSSAQLSTTAQGKFTYIRHKQCEINQLVMDGCAQMCKCFLILFNILFALVGFGLVALGMWLRFGAETRGFFDIDLKTTQFNIGVMVLVVTGVLMLLVAIIGDCGACSHSKSALSVFSGLLFVLIIIEITAGVMAFMWSGRVADELVNFYNTIYAQYLNTRSPGQAVTLKLFHNAFDCCGIGGPIEVFVRDTCPDGNVLQKLTYSSCPGVIKNVFASHAPLVLGGFLGMAGIMTLALVCSFVLRRHVSPYYVSPRSYVLLTSSPSVVFPPPADQQI</sequence>
<dbReference type="PANTHER" id="PTHR19282">
    <property type="entry name" value="TETRASPANIN"/>
    <property type="match status" value="1"/>
</dbReference>
<dbReference type="InterPro" id="IPR018499">
    <property type="entry name" value="Tetraspanin/Peripherin"/>
</dbReference>
<keyword evidence="3 7" id="KW-1133">Transmembrane helix</keyword>
<accession>A0A8C1DR82</accession>
<dbReference type="Ensembl" id="ENSCCRT00000071420.2">
    <property type="protein sequence ID" value="ENSCCRP00000065909.2"/>
    <property type="gene ID" value="ENSCCRG00000035514.2"/>
</dbReference>
<keyword evidence="9" id="KW-1185">Reference proteome</keyword>
<evidence type="ECO:0000256" key="3">
    <source>
        <dbReference type="ARBA" id="ARBA00022989"/>
    </source>
</evidence>
<evidence type="ECO:0000313" key="8">
    <source>
        <dbReference type="Ensembl" id="ENSCCRP00000065909.2"/>
    </source>
</evidence>
<feature type="transmembrane region" description="Helical" evidence="7">
    <location>
        <begin position="99"/>
        <end position="120"/>
    </location>
</feature>
<evidence type="ECO:0000313" key="9">
    <source>
        <dbReference type="Proteomes" id="UP001108240"/>
    </source>
</evidence>
<dbReference type="SUPFAM" id="SSF48652">
    <property type="entry name" value="Tetraspanin"/>
    <property type="match status" value="1"/>
</dbReference>
<dbReference type="InterPro" id="IPR008952">
    <property type="entry name" value="Tetraspanin_EC2_sf"/>
</dbReference>
<feature type="transmembrane region" description="Helical" evidence="7">
    <location>
        <begin position="172"/>
        <end position="197"/>
    </location>
</feature>
<name>A0A8C1DR82_CYPCA</name>
<dbReference type="CDD" id="cd03152">
    <property type="entry name" value="CD9_LEL"/>
    <property type="match status" value="1"/>
</dbReference>
<keyword evidence="2 7" id="KW-0812">Transmembrane</keyword>
<dbReference type="PANTHER" id="PTHR19282:SF216">
    <property type="entry name" value="TETRASPANIN-1"/>
    <property type="match status" value="1"/>
</dbReference>
<reference evidence="8" key="1">
    <citation type="submission" date="2025-08" db="UniProtKB">
        <authorList>
            <consortium name="Ensembl"/>
        </authorList>
    </citation>
    <scope>IDENTIFICATION</scope>
</reference>
<reference evidence="8" key="2">
    <citation type="submission" date="2025-09" db="UniProtKB">
        <authorList>
            <consortium name="Ensembl"/>
        </authorList>
    </citation>
    <scope>IDENTIFICATION</scope>
</reference>
<evidence type="ECO:0000256" key="7">
    <source>
        <dbReference type="SAM" id="Phobius"/>
    </source>
</evidence>
<evidence type="ECO:0000256" key="4">
    <source>
        <dbReference type="ARBA" id="ARBA00023136"/>
    </source>
</evidence>
<dbReference type="PRINTS" id="PR00259">
    <property type="entry name" value="TMFOUR"/>
</dbReference>
<dbReference type="InterPro" id="IPR042055">
    <property type="entry name" value="CD9_LEL"/>
</dbReference>
<evidence type="ECO:0008006" key="10">
    <source>
        <dbReference type="Google" id="ProtNLM"/>
    </source>
</evidence>